<dbReference type="AlphaFoldDB" id="A0A8D9A2J0"/>
<dbReference type="EMBL" id="HBUF01547790">
    <property type="protein sequence ID" value="CAG6757751.1"/>
    <property type="molecule type" value="Transcribed_RNA"/>
</dbReference>
<reference evidence="2" key="1">
    <citation type="submission" date="2021-05" db="EMBL/GenBank/DDBJ databases">
        <authorList>
            <person name="Alioto T."/>
            <person name="Alioto T."/>
            <person name="Gomez Garrido J."/>
        </authorList>
    </citation>
    <scope>NUCLEOTIDE SEQUENCE</scope>
</reference>
<evidence type="ECO:0000313" key="2">
    <source>
        <dbReference type="EMBL" id="CAG6757749.1"/>
    </source>
</evidence>
<dbReference type="EMBL" id="HBUF01547789">
    <property type="protein sequence ID" value="CAG6757749.1"/>
    <property type="molecule type" value="Transcribed_RNA"/>
</dbReference>
<feature type="compositionally biased region" description="Low complexity" evidence="1">
    <location>
        <begin position="98"/>
        <end position="137"/>
    </location>
</feature>
<accession>A0A8D9A2J0</accession>
<feature type="region of interest" description="Disordered" evidence="1">
    <location>
        <begin position="78"/>
        <end position="143"/>
    </location>
</feature>
<protein>
    <submittedName>
        <fullName evidence="2">Uncharacterized protein</fullName>
    </submittedName>
</protein>
<organism evidence="2">
    <name type="scientific">Cacopsylla melanoneura</name>
    <dbReference type="NCBI Taxonomy" id="428564"/>
    <lineage>
        <taxon>Eukaryota</taxon>
        <taxon>Metazoa</taxon>
        <taxon>Ecdysozoa</taxon>
        <taxon>Arthropoda</taxon>
        <taxon>Hexapoda</taxon>
        <taxon>Insecta</taxon>
        <taxon>Pterygota</taxon>
        <taxon>Neoptera</taxon>
        <taxon>Paraneoptera</taxon>
        <taxon>Hemiptera</taxon>
        <taxon>Sternorrhyncha</taxon>
        <taxon>Psylloidea</taxon>
        <taxon>Psyllidae</taxon>
        <taxon>Psyllinae</taxon>
        <taxon>Cacopsylla</taxon>
    </lineage>
</organism>
<proteinExistence type="predicted"/>
<name>A0A8D9A2J0_9HEMI</name>
<feature type="compositionally biased region" description="Polar residues" evidence="1">
    <location>
        <begin position="80"/>
        <end position="92"/>
    </location>
</feature>
<evidence type="ECO:0000256" key="1">
    <source>
        <dbReference type="SAM" id="MobiDB-lite"/>
    </source>
</evidence>
<sequence length="175" mass="18552">MDKATYLGMQQHMYQQHMSKTLTHYIPTLKVPQVLGSNGQHLLDNPLGGPHIMDPAAGLQNYPLMPATVNDSLRPLTWPSDYSSPVQHSAVSSAPFMTPSTPSTPPISSTPSSSSSSTSSSSPPSTSSSSPSSSSPSLLSDECRLKMTDSAKATLGLLTGCSEEDRLLRTESSEI</sequence>